<organism evidence="2">
    <name type="scientific">uncultured Dysgonomonas sp</name>
    <dbReference type="NCBI Taxonomy" id="206096"/>
    <lineage>
        <taxon>Bacteria</taxon>
        <taxon>Pseudomonadati</taxon>
        <taxon>Bacteroidota</taxon>
        <taxon>Bacteroidia</taxon>
        <taxon>Bacteroidales</taxon>
        <taxon>Dysgonomonadaceae</taxon>
        <taxon>Dysgonomonas</taxon>
        <taxon>environmental samples</taxon>
    </lineage>
</organism>
<dbReference type="Gene3D" id="3.90.550.10">
    <property type="entry name" value="Spore Coat Polysaccharide Biosynthesis Protein SpsA, Chain A"/>
    <property type="match status" value="1"/>
</dbReference>
<evidence type="ECO:0000313" key="2">
    <source>
        <dbReference type="EMBL" id="SBW02905.1"/>
    </source>
</evidence>
<dbReference type="EMBL" id="FLUM01000003">
    <property type="protein sequence ID" value="SBW02905.1"/>
    <property type="molecule type" value="Genomic_DNA"/>
</dbReference>
<proteinExistence type="predicted"/>
<protein>
    <recommendedName>
        <fullName evidence="1">Glycosyltransferase 2-like domain-containing protein</fullName>
    </recommendedName>
</protein>
<gene>
    <name evidence="2" type="ORF">KL86DYS1_30434</name>
</gene>
<accession>A0A212JUB9</accession>
<dbReference type="RefSeq" id="WP_296942272.1">
    <property type="nucleotide sequence ID" value="NZ_LT599032.1"/>
</dbReference>
<dbReference type="InterPro" id="IPR029044">
    <property type="entry name" value="Nucleotide-diphossugar_trans"/>
</dbReference>
<name>A0A212JUB9_9BACT</name>
<dbReference type="PANTHER" id="PTHR22916">
    <property type="entry name" value="GLYCOSYLTRANSFERASE"/>
    <property type="match status" value="1"/>
</dbReference>
<dbReference type="PANTHER" id="PTHR22916:SF3">
    <property type="entry name" value="UDP-GLCNAC:BETAGAL BETA-1,3-N-ACETYLGLUCOSAMINYLTRANSFERASE-LIKE PROTEIN 1"/>
    <property type="match status" value="1"/>
</dbReference>
<evidence type="ECO:0000259" key="1">
    <source>
        <dbReference type="Pfam" id="PF00535"/>
    </source>
</evidence>
<dbReference type="AlphaFoldDB" id="A0A212JUB9"/>
<feature type="domain" description="Glycosyltransferase 2-like" evidence="1">
    <location>
        <begin position="5"/>
        <end position="164"/>
    </location>
</feature>
<dbReference type="GO" id="GO:0016758">
    <property type="term" value="F:hexosyltransferase activity"/>
    <property type="evidence" value="ECO:0007669"/>
    <property type="project" value="UniProtKB-ARBA"/>
</dbReference>
<dbReference type="InterPro" id="IPR001173">
    <property type="entry name" value="Glyco_trans_2-like"/>
</dbReference>
<dbReference type="Pfam" id="PF00535">
    <property type="entry name" value="Glycos_transf_2"/>
    <property type="match status" value="1"/>
</dbReference>
<reference evidence="2" key="1">
    <citation type="submission" date="2016-04" db="EMBL/GenBank/DDBJ databases">
        <authorList>
            <person name="Evans L.H."/>
            <person name="Alamgir A."/>
            <person name="Owens N."/>
            <person name="Weber N.D."/>
            <person name="Virtaneva K."/>
            <person name="Barbian K."/>
            <person name="Babar A."/>
            <person name="Rosenke K."/>
        </authorList>
    </citation>
    <scope>NUCLEOTIDE SEQUENCE</scope>
    <source>
        <strain evidence="2">86-1</strain>
    </source>
</reference>
<dbReference type="SUPFAM" id="SSF53448">
    <property type="entry name" value="Nucleotide-diphospho-sugar transferases"/>
    <property type="match status" value="1"/>
</dbReference>
<sequence>MPKVSILMPVYNAGQYLSQAIDSIRSQSFKDWELILVNDGSTDDSEAIICGYNDNRIYYVKNPVNLGLIKTLNKGIGLCGGEYIARMDADDISLTERLRIQADFLDTHPGYLMCGTNASVINNKGERTGKIRNLQDNDFLQINLLFSPPFIHPTVMIRREVLEKNRYDEAYKHVEDYELWCRIAKQGKIANLKDELFAYRWHDSNVSVLNNEIQDRLKDKIISAELGALDIVPTEHELYCHKVTFRLYNMGNRQEVSVSQFNDVSAWFSKLIRKNGETGRYNGEDLIAFLWARWIVLCISQKKYMRMIPPFASLKPSVFIKLLKLILFLKNK</sequence>